<dbReference type="EMBL" id="CP002530">
    <property type="protein sequence ID" value="ADY37246.1"/>
    <property type="molecule type" value="Genomic_DNA"/>
</dbReference>
<dbReference type="AlphaFoldDB" id="F0R0A2"/>
<dbReference type="HOGENOM" id="CLU_1821560_0_0_10"/>
<dbReference type="KEGG" id="bsa:Bacsa_2713"/>
<proteinExistence type="predicted"/>
<accession>F0R0A2</accession>
<name>F0R0A2_PHOSB</name>
<organism evidence="1 2">
    <name type="scientific">Phocaeicola salanitronis (strain DSM 18170 / JCM 13657 / CCUG 60908 / BL78)</name>
    <name type="common">Bacteroides salanitronis</name>
    <dbReference type="NCBI Taxonomy" id="667015"/>
    <lineage>
        <taxon>Bacteria</taxon>
        <taxon>Pseudomonadati</taxon>
        <taxon>Bacteroidota</taxon>
        <taxon>Bacteroidia</taxon>
        <taxon>Bacteroidales</taxon>
        <taxon>Bacteroidaceae</taxon>
        <taxon>Phocaeicola</taxon>
    </lineage>
</organism>
<protein>
    <recommendedName>
        <fullName evidence="3">Lipocalin-like domain-containing protein</fullName>
    </recommendedName>
</protein>
<keyword evidence="2" id="KW-1185">Reference proteome</keyword>
<dbReference type="STRING" id="667015.Bacsa_2713"/>
<evidence type="ECO:0008006" key="3">
    <source>
        <dbReference type="Google" id="ProtNLM"/>
    </source>
</evidence>
<gene>
    <name evidence="1" type="ordered locus">Bacsa_2713</name>
</gene>
<dbReference type="eggNOG" id="ENOG5030XTI">
    <property type="taxonomic scope" value="Bacteria"/>
</dbReference>
<evidence type="ECO:0000313" key="2">
    <source>
        <dbReference type="Proteomes" id="UP000007486"/>
    </source>
</evidence>
<dbReference type="RefSeq" id="WP_013618620.1">
    <property type="nucleotide sequence ID" value="NC_015164.1"/>
</dbReference>
<sequence>MRLLLTGLTYFLFIGLCLSPMTFVSCDDENEGIELGNYLNGTYAPGNEKNLLSATIDGETVSGDASATFHSGDLKTGSITLNNVIKGYSSIVIDNLPLTEVTEDDYTRLTFSGEKTVDDTFSFSYSGYIVYGNLYMDISTH</sequence>
<dbReference type="Proteomes" id="UP000007486">
    <property type="component" value="Chromosome"/>
</dbReference>
<reference evidence="1 2" key="1">
    <citation type="journal article" date="2011" name="Stand. Genomic Sci.">
        <title>Complete genome sequence of Bacteroides salanitronis type strain (BL78).</title>
        <authorList>
            <person name="Gronow S."/>
            <person name="Held B."/>
            <person name="Lucas S."/>
            <person name="Lapidus A."/>
            <person name="Del Rio T.G."/>
            <person name="Nolan M."/>
            <person name="Tice H."/>
            <person name="Deshpande S."/>
            <person name="Cheng J.F."/>
            <person name="Pitluck S."/>
            <person name="Liolios K."/>
            <person name="Pagani I."/>
            <person name="Ivanova N."/>
            <person name="Mavromatis K."/>
            <person name="Pati A."/>
            <person name="Tapia R."/>
            <person name="Han C."/>
            <person name="Goodwin L."/>
            <person name="Chen A."/>
            <person name="Palaniappan K."/>
            <person name="Land M."/>
            <person name="Hauser L."/>
            <person name="Chang Y.J."/>
            <person name="Jeffries C.D."/>
            <person name="Brambilla E.M."/>
            <person name="Rohde M."/>
            <person name="Goker M."/>
            <person name="Detter J.C."/>
            <person name="Woyke T."/>
            <person name="Bristow J."/>
            <person name="Markowitz V."/>
            <person name="Hugenholtz P."/>
            <person name="Kyrpides N.C."/>
            <person name="Klenk H.P."/>
            <person name="Eisen J.A."/>
        </authorList>
    </citation>
    <scope>NUCLEOTIDE SEQUENCE [LARGE SCALE GENOMIC DNA]</scope>
    <source>
        <strain evidence="1 2">DSM 18170</strain>
    </source>
</reference>
<dbReference type="PROSITE" id="PS51257">
    <property type="entry name" value="PROKAR_LIPOPROTEIN"/>
    <property type="match status" value="1"/>
</dbReference>
<evidence type="ECO:0000313" key="1">
    <source>
        <dbReference type="EMBL" id="ADY37246.1"/>
    </source>
</evidence>